<keyword evidence="4 6" id="KW-0472">Membrane</keyword>
<evidence type="ECO:0000256" key="5">
    <source>
        <dbReference type="ARBA" id="ARBA00038359"/>
    </source>
</evidence>
<dbReference type="Pfam" id="PF20684">
    <property type="entry name" value="Fung_rhodopsin"/>
    <property type="match status" value="1"/>
</dbReference>
<gene>
    <name evidence="9" type="ORF">AA0117_g6814</name>
    <name evidence="8" type="ORF">CC77DRAFT_945923</name>
</gene>
<comment type="subcellular location">
    <subcellularLocation>
        <location evidence="1">Membrane</location>
        <topology evidence="1">Multi-pass membrane protein</topology>
    </subcellularLocation>
</comment>
<evidence type="ECO:0000313" key="8">
    <source>
        <dbReference type="EMBL" id="OAG15658.1"/>
    </source>
</evidence>
<accession>A0A177D893</accession>
<feature type="transmembrane region" description="Helical" evidence="6">
    <location>
        <begin position="134"/>
        <end position="153"/>
    </location>
</feature>
<keyword evidence="3 6" id="KW-1133">Transmembrane helix</keyword>
<dbReference type="PANTHER" id="PTHR33048">
    <property type="entry name" value="PTH11-LIKE INTEGRAL MEMBRANE PROTEIN (AFU_ORTHOLOGUE AFUA_5G11245)"/>
    <property type="match status" value="1"/>
</dbReference>
<keyword evidence="2 6" id="KW-0812">Transmembrane</keyword>
<feature type="transmembrane region" description="Helical" evidence="6">
    <location>
        <begin position="209"/>
        <end position="227"/>
    </location>
</feature>
<feature type="transmembrane region" description="Helical" evidence="6">
    <location>
        <begin position="20"/>
        <end position="40"/>
    </location>
</feature>
<evidence type="ECO:0000256" key="3">
    <source>
        <dbReference type="ARBA" id="ARBA00022989"/>
    </source>
</evidence>
<dbReference type="KEGG" id="aalt:CC77DRAFT_945923"/>
<evidence type="ECO:0000256" key="1">
    <source>
        <dbReference type="ARBA" id="ARBA00004141"/>
    </source>
</evidence>
<dbReference type="PANTHER" id="PTHR33048:SF47">
    <property type="entry name" value="INTEGRAL MEMBRANE PROTEIN-RELATED"/>
    <property type="match status" value="1"/>
</dbReference>
<dbReference type="EMBL" id="PDXD01000016">
    <property type="protein sequence ID" value="RYN74890.1"/>
    <property type="molecule type" value="Genomic_DNA"/>
</dbReference>
<proteinExistence type="inferred from homology"/>
<feature type="transmembrane region" description="Helical" evidence="6">
    <location>
        <begin position="52"/>
        <end position="73"/>
    </location>
</feature>
<organism evidence="8 10">
    <name type="scientific">Alternaria alternata</name>
    <name type="common">Alternaria rot fungus</name>
    <name type="synonym">Torula alternata</name>
    <dbReference type="NCBI Taxonomy" id="5599"/>
    <lineage>
        <taxon>Eukaryota</taxon>
        <taxon>Fungi</taxon>
        <taxon>Dikarya</taxon>
        <taxon>Ascomycota</taxon>
        <taxon>Pezizomycotina</taxon>
        <taxon>Dothideomycetes</taxon>
        <taxon>Pleosporomycetidae</taxon>
        <taxon>Pleosporales</taxon>
        <taxon>Pleosporineae</taxon>
        <taxon>Pleosporaceae</taxon>
        <taxon>Alternaria</taxon>
        <taxon>Alternaria sect. Alternaria</taxon>
        <taxon>Alternaria alternata complex</taxon>
    </lineage>
</organism>
<dbReference type="EMBL" id="KV441492">
    <property type="protein sequence ID" value="OAG15658.1"/>
    <property type="molecule type" value="Genomic_DNA"/>
</dbReference>
<dbReference type="RefSeq" id="XP_018381079.1">
    <property type="nucleotide sequence ID" value="XM_018535052.1"/>
</dbReference>
<feature type="transmembrane region" description="Helical" evidence="6">
    <location>
        <begin position="177"/>
        <end position="197"/>
    </location>
</feature>
<dbReference type="OMA" id="LRIDCAI"/>
<dbReference type="InterPro" id="IPR049326">
    <property type="entry name" value="Rhodopsin_dom_fungi"/>
</dbReference>
<dbReference type="Proteomes" id="UP000077248">
    <property type="component" value="Unassembled WGS sequence"/>
</dbReference>
<keyword evidence="10" id="KW-1185">Reference proteome</keyword>
<evidence type="ECO:0000256" key="4">
    <source>
        <dbReference type="ARBA" id="ARBA00023136"/>
    </source>
</evidence>
<evidence type="ECO:0000313" key="10">
    <source>
        <dbReference type="Proteomes" id="UP000077248"/>
    </source>
</evidence>
<dbReference type="InterPro" id="IPR052337">
    <property type="entry name" value="SAT4-like"/>
</dbReference>
<protein>
    <recommendedName>
        <fullName evidence="7">Rhodopsin domain-containing protein</fullName>
    </recommendedName>
</protein>
<reference evidence="8 10" key="1">
    <citation type="submission" date="2016-05" db="EMBL/GenBank/DDBJ databases">
        <title>Comparative analysis of secretome profiles of manganese(II)-oxidizing ascomycete fungi.</title>
        <authorList>
            <consortium name="DOE Joint Genome Institute"/>
            <person name="Zeiner C.A."/>
            <person name="Purvine S.O."/>
            <person name="Zink E.M."/>
            <person name="Wu S."/>
            <person name="Pasa-Tolic L."/>
            <person name="Chaput D.L."/>
            <person name="Haridas S."/>
            <person name="Grigoriev I.V."/>
            <person name="Santelli C.M."/>
            <person name="Hansel C.M."/>
        </authorList>
    </citation>
    <scope>NUCLEOTIDE SEQUENCE [LARGE SCALE GENOMIC DNA]</scope>
    <source>
        <strain evidence="8 10">SRC1lrK2f</strain>
    </source>
</reference>
<dbReference type="VEuPathDB" id="FungiDB:CC77DRAFT_945923"/>
<dbReference type="GO" id="GO:0016020">
    <property type="term" value="C:membrane"/>
    <property type="evidence" value="ECO:0007669"/>
    <property type="project" value="UniProtKB-SubCell"/>
</dbReference>
<dbReference type="Proteomes" id="UP000291422">
    <property type="component" value="Unassembled WGS sequence"/>
</dbReference>
<dbReference type="AlphaFoldDB" id="A0A177D893"/>
<dbReference type="GeneID" id="29120646"/>
<name>A0A177D893_ALTAL</name>
<comment type="similarity">
    <text evidence="5">Belongs to the SAT4 family.</text>
</comment>
<reference evidence="11" key="2">
    <citation type="journal article" date="2019" name="bioRxiv">
        <title>Genomics, evolutionary history and diagnostics of the Alternaria alternata species group including apple and Asian pear pathotypes.</title>
        <authorList>
            <person name="Armitage A.D."/>
            <person name="Cockerton H.M."/>
            <person name="Sreenivasaprasad S."/>
            <person name="Woodhall J.W."/>
            <person name="Lane C.R."/>
            <person name="Harrison R.J."/>
            <person name="Clarkson J.P."/>
        </authorList>
    </citation>
    <scope>NUCLEOTIDE SEQUENCE [LARGE SCALE GENOMIC DNA]</scope>
    <source>
        <strain evidence="11">FERA 1177</strain>
    </source>
</reference>
<sequence>MAGKNSDRFDIVNGKQLALLIAPTICFVVAAAVVAARWYTRSVRRVNTLGEDALMLAALAMSFVVVALVYVLVFLGGEGLTSDQIKADPTKNFDVVERFWLRMQFALDICWATSIATVQLGFAKSYLRLYEKRVFARIACYVSIALIAIWYIWSLAGWISMCHPPGECKLQSKKSCIIIGSLHVFFNSVILFAPLPAVAAADLSGKKKLWVMVLFLLGCFCTILAVLRIDCAIDVFGNVDEDPIGASWWRVCFSPIEVAVGIVCCCVPNVRSLPTWRRTPPLATDESIGLRRMKFRTASNGSSTSNLNAPPSQWMPQSAKPQAATFVTLSSESDPAERLSSLGANEIKVTKEYNLDRL</sequence>
<evidence type="ECO:0000259" key="7">
    <source>
        <dbReference type="Pfam" id="PF20684"/>
    </source>
</evidence>
<feature type="domain" description="Rhodopsin" evidence="7">
    <location>
        <begin position="36"/>
        <end position="273"/>
    </location>
</feature>
<reference evidence="9" key="3">
    <citation type="journal article" date="2019" name="J. ISSAAS">
        <title>Genomics, evolutionary history and diagnostics of the Alternaria alternata species group including apple and Asian pear pathotypes.</title>
        <authorList>
            <person name="Armitage A.D."/>
            <person name="Cockerton H.M."/>
            <person name="Sreenivasaprasad S."/>
            <person name="Woodhall J."/>
            <person name="Lane C."/>
            <person name="Harrison R.J."/>
            <person name="Clarkson J.P."/>
        </authorList>
    </citation>
    <scope>NUCLEOTIDE SEQUENCE</scope>
    <source>
        <strain evidence="9">FERA 1177</strain>
    </source>
</reference>
<evidence type="ECO:0000313" key="9">
    <source>
        <dbReference type="EMBL" id="RYN74890.1"/>
    </source>
</evidence>
<evidence type="ECO:0000256" key="2">
    <source>
        <dbReference type="ARBA" id="ARBA00022692"/>
    </source>
</evidence>
<evidence type="ECO:0000256" key="6">
    <source>
        <dbReference type="SAM" id="Phobius"/>
    </source>
</evidence>
<evidence type="ECO:0000313" key="11">
    <source>
        <dbReference type="Proteomes" id="UP000291422"/>
    </source>
</evidence>
<feature type="transmembrane region" description="Helical" evidence="6">
    <location>
        <begin position="247"/>
        <end position="270"/>
    </location>
</feature>